<reference evidence="11 12" key="1">
    <citation type="journal article" date="2013" name="Genome Announc.">
        <title>Draft Genome Sequences of Mycoplasma alkalescens, Mycoplasma arginini, and Mycoplasma bovigenitalium, Three Species with Equivocal Pathogenic Status for Cattle.</title>
        <authorList>
            <person name="Manso-Silvan L."/>
            <person name="Tardy F."/>
            <person name="Baranowski E."/>
            <person name="Barre A."/>
            <person name="Blanchard A."/>
            <person name="Breton M."/>
            <person name="Couture C."/>
            <person name="Citti C."/>
            <person name="Dordet-Frisoni E."/>
            <person name="Dupuy V."/>
            <person name="Gaurivaud P."/>
            <person name="Jacob D."/>
            <person name="Lemaitre C."/>
            <person name="Nikolski M."/>
            <person name="Nouvel L.X."/>
            <person name="Poumarat F."/>
            <person name="Thebault P."/>
            <person name="Theil S."/>
            <person name="Thiaucourt F."/>
            <person name="Sirand-Pugnet P."/>
        </authorList>
    </citation>
    <scope>NUCLEOTIDE SEQUENCE [LARGE SCALE GENOMIC DNA]</scope>
    <source>
        <strain evidence="11 12">51080</strain>
    </source>
</reference>
<dbReference type="InterPro" id="IPR046342">
    <property type="entry name" value="CBS_dom_sf"/>
</dbReference>
<keyword evidence="3 9" id="KW-0813">Transport</keyword>
<evidence type="ECO:0000256" key="3">
    <source>
        <dbReference type="ARBA" id="ARBA00022448"/>
    </source>
</evidence>
<feature type="transmembrane region" description="Helical" evidence="9">
    <location>
        <begin position="414"/>
        <end position="435"/>
    </location>
</feature>
<evidence type="ECO:0000256" key="5">
    <source>
        <dbReference type="ARBA" id="ARBA00022842"/>
    </source>
</evidence>
<evidence type="ECO:0000256" key="4">
    <source>
        <dbReference type="ARBA" id="ARBA00022692"/>
    </source>
</evidence>
<evidence type="ECO:0000256" key="8">
    <source>
        <dbReference type="PROSITE-ProRule" id="PRU00703"/>
    </source>
</evidence>
<dbReference type="Pfam" id="PF01769">
    <property type="entry name" value="MgtE"/>
    <property type="match status" value="1"/>
</dbReference>
<dbReference type="GO" id="GO:0046872">
    <property type="term" value="F:metal ion binding"/>
    <property type="evidence" value="ECO:0007669"/>
    <property type="project" value="UniProtKB-KW"/>
</dbReference>
<dbReference type="Gene3D" id="1.25.60.10">
    <property type="entry name" value="MgtE N-terminal domain-like"/>
    <property type="match status" value="1"/>
</dbReference>
<feature type="transmembrane region" description="Helical" evidence="9">
    <location>
        <begin position="379"/>
        <end position="402"/>
    </location>
</feature>
<dbReference type="Pfam" id="PF03448">
    <property type="entry name" value="MgtE_N"/>
    <property type="match status" value="1"/>
</dbReference>
<feature type="domain" description="CBS" evidence="10">
    <location>
        <begin position="206"/>
        <end position="262"/>
    </location>
</feature>
<dbReference type="Pfam" id="PF00571">
    <property type="entry name" value="CBS"/>
    <property type="match status" value="1"/>
</dbReference>
<keyword evidence="6 9" id="KW-1133">Transmembrane helix</keyword>
<keyword evidence="8" id="KW-0129">CBS domain</keyword>
<dbReference type="AlphaFoldDB" id="N9V3T4"/>
<comment type="caution">
    <text evidence="11">The sequence shown here is derived from an EMBL/GenBank/DDBJ whole genome shotgun (WGS) entry which is preliminary data.</text>
</comment>
<evidence type="ECO:0000256" key="7">
    <source>
        <dbReference type="ARBA" id="ARBA00023136"/>
    </source>
</evidence>
<dbReference type="GO" id="GO:0015095">
    <property type="term" value="F:magnesium ion transmembrane transporter activity"/>
    <property type="evidence" value="ECO:0007669"/>
    <property type="project" value="UniProtKB-UniRule"/>
</dbReference>
<protein>
    <recommendedName>
        <fullName evidence="9">Magnesium transporter MgtE</fullName>
    </recommendedName>
</protein>
<organism evidence="11 12">
    <name type="scientific">Mycoplasmopsis bovigenitalium 51080</name>
    <dbReference type="NCBI Taxonomy" id="1188235"/>
    <lineage>
        <taxon>Bacteria</taxon>
        <taxon>Bacillati</taxon>
        <taxon>Mycoplasmatota</taxon>
        <taxon>Mycoplasmoidales</taxon>
        <taxon>Metamycoplasmataceae</taxon>
        <taxon>Mycoplasmopsis</taxon>
    </lineage>
</organism>
<dbReference type="OrthoDB" id="9790355at2"/>
<dbReference type="GO" id="GO:0005886">
    <property type="term" value="C:plasma membrane"/>
    <property type="evidence" value="ECO:0007669"/>
    <property type="project" value="UniProtKB-SubCell"/>
</dbReference>
<keyword evidence="5 9" id="KW-0460">Magnesium</keyword>
<dbReference type="InterPro" id="IPR038076">
    <property type="entry name" value="MgtE_N_sf"/>
</dbReference>
<dbReference type="InterPro" id="IPR000644">
    <property type="entry name" value="CBS_dom"/>
</dbReference>
<dbReference type="Proteomes" id="UP000013220">
    <property type="component" value="Unassembled WGS sequence"/>
</dbReference>
<keyword evidence="4 9" id="KW-0812">Transmembrane</keyword>
<dbReference type="SMART" id="SM00924">
    <property type="entry name" value="MgtE_N"/>
    <property type="match status" value="1"/>
</dbReference>
<dbReference type="PANTHER" id="PTHR43773:SF1">
    <property type="entry name" value="MAGNESIUM TRANSPORTER MGTE"/>
    <property type="match status" value="1"/>
</dbReference>
<evidence type="ECO:0000259" key="10">
    <source>
        <dbReference type="PROSITE" id="PS51371"/>
    </source>
</evidence>
<comment type="subunit">
    <text evidence="9">Homodimer.</text>
</comment>
<dbReference type="SUPFAM" id="SSF158791">
    <property type="entry name" value="MgtE N-terminal domain-like"/>
    <property type="match status" value="1"/>
</dbReference>
<feature type="transmembrane region" description="Helical" evidence="9">
    <location>
        <begin position="293"/>
        <end position="314"/>
    </location>
</feature>
<evidence type="ECO:0000256" key="9">
    <source>
        <dbReference type="RuleBase" id="RU362011"/>
    </source>
</evidence>
<gene>
    <name evidence="11" type="ORF">MBVG_2150</name>
</gene>
<comment type="subcellular location">
    <subcellularLocation>
        <location evidence="9">Cell membrane</location>
        <topology evidence="9">Multi-pass membrane protein</topology>
    </subcellularLocation>
    <subcellularLocation>
        <location evidence="1">Membrane</location>
        <topology evidence="1">Multi-pass membrane protein</topology>
    </subcellularLocation>
</comment>
<comment type="function">
    <text evidence="9">Acts as a magnesium transporter.</text>
</comment>
<dbReference type="SUPFAM" id="SSF54631">
    <property type="entry name" value="CBS-domain pair"/>
    <property type="match status" value="1"/>
</dbReference>
<name>N9V3T4_9BACT</name>
<dbReference type="CDD" id="cd04606">
    <property type="entry name" value="CBS_pair_Mg_transporter"/>
    <property type="match status" value="1"/>
</dbReference>
<dbReference type="SUPFAM" id="SSF161093">
    <property type="entry name" value="MgtE membrane domain-like"/>
    <property type="match status" value="1"/>
</dbReference>
<feature type="transmembrane region" description="Helical" evidence="9">
    <location>
        <begin position="326"/>
        <end position="346"/>
    </location>
</feature>
<dbReference type="RefSeq" id="WP_004419547.1">
    <property type="nucleotide sequence ID" value="NZ_AORH01000014.1"/>
</dbReference>
<evidence type="ECO:0000313" key="11">
    <source>
        <dbReference type="EMBL" id="ENY70022.1"/>
    </source>
</evidence>
<dbReference type="PANTHER" id="PTHR43773">
    <property type="entry name" value="MAGNESIUM TRANSPORTER MGTE"/>
    <property type="match status" value="1"/>
</dbReference>
<dbReference type="PATRIC" id="fig|1188235.3.peg.229"/>
<evidence type="ECO:0000256" key="1">
    <source>
        <dbReference type="ARBA" id="ARBA00004141"/>
    </source>
</evidence>
<dbReference type="PROSITE" id="PS51371">
    <property type="entry name" value="CBS"/>
    <property type="match status" value="1"/>
</dbReference>
<keyword evidence="9" id="KW-0479">Metal-binding</keyword>
<dbReference type="EMBL" id="AORH01000014">
    <property type="protein sequence ID" value="ENY70022.1"/>
    <property type="molecule type" value="Genomic_DNA"/>
</dbReference>
<keyword evidence="7 9" id="KW-0472">Membrane</keyword>
<dbReference type="eggNOG" id="COG2239">
    <property type="taxonomic scope" value="Bacteria"/>
</dbReference>
<dbReference type="NCBIfam" id="TIGR00400">
    <property type="entry name" value="mgtE"/>
    <property type="match status" value="1"/>
</dbReference>
<dbReference type="InterPro" id="IPR036739">
    <property type="entry name" value="SLC41_membr_dom_sf"/>
</dbReference>
<evidence type="ECO:0000256" key="2">
    <source>
        <dbReference type="ARBA" id="ARBA00009749"/>
    </source>
</evidence>
<feature type="transmembrane region" description="Helical" evidence="9">
    <location>
        <begin position="455"/>
        <end position="478"/>
    </location>
</feature>
<dbReference type="InterPro" id="IPR006667">
    <property type="entry name" value="SLC41_membr_dom"/>
</dbReference>
<dbReference type="Gene3D" id="1.10.357.20">
    <property type="entry name" value="SLC41 divalent cation transporters, integral membrane domain"/>
    <property type="match status" value="1"/>
</dbReference>
<dbReference type="SMART" id="SM00116">
    <property type="entry name" value="CBS"/>
    <property type="match status" value="2"/>
</dbReference>
<keyword evidence="12" id="KW-1185">Reference proteome</keyword>
<dbReference type="STRING" id="1188235.MBVG_2150"/>
<dbReference type="Gene3D" id="3.10.580.10">
    <property type="entry name" value="CBS-domain"/>
    <property type="match status" value="1"/>
</dbReference>
<evidence type="ECO:0000313" key="12">
    <source>
        <dbReference type="Proteomes" id="UP000013220"/>
    </source>
</evidence>
<accession>N9V3T4</accession>
<keyword evidence="9" id="KW-1003">Cell membrane</keyword>
<comment type="similarity">
    <text evidence="2 9">Belongs to the SLC41A transporter family.</text>
</comment>
<sequence>MNNNELDTSNISQKIKDVVNKKNIKDARELIDEFHHADIAYALAEVSKDEQLTFLRLIKTADAAEVFSYLETEQQTELALSFTEEWGMKLLQELQSDELADVLDELPANVTSKIIAYTPQEKRNEINKILSYAEDEVGSIMSIDISSIQNEYTCEQALYKIRRDYSKKNAELVHYYYVVSPTQKLLGALTLEEIVFAKPNAKIDDIYSPVKSLKANDKQESAAKIFSEYDMSVLPVTNQDDRLIGMITSDDVIDVIHEAATEDIYKMAGINPDTADADDYLKTPWYSLLKSRILWGLLILLFSTVIEIVSYFLIQQISPLLSQTNKIIAPLLISLIVFIPTVSTAIRNGSTQTNITIKRALTLDNIKTKNFGKVVLKEALAGFAMGICLAAVNLGKLSIFLAATNDLMNNAKDAWLAIASVSIALVIGLTLSQIMSALVPMVYVKLKKDPSNSSLVLIQSLSELISVSLAFSFMLMLITIF</sequence>
<evidence type="ECO:0000256" key="6">
    <source>
        <dbReference type="ARBA" id="ARBA00022989"/>
    </source>
</evidence>
<proteinExistence type="inferred from homology"/>
<dbReference type="InterPro" id="IPR006668">
    <property type="entry name" value="Mg_transptr_MgtE_intracell_dom"/>
</dbReference>
<dbReference type="InterPro" id="IPR006669">
    <property type="entry name" value="MgtE_transporter"/>
</dbReference>